<dbReference type="Pfam" id="PF00106">
    <property type="entry name" value="adh_short"/>
    <property type="match status" value="1"/>
</dbReference>
<feature type="domain" description="Amidohydrolase-related" evidence="1">
    <location>
        <begin position="64"/>
        <end position="422"/>
    </location>
</feature>
<dbReference type="InterPro" id="IPR006680">
    <property type="entry name" value="Amidohydro-rel"/>
</dbReference>
<protein>
    <recommendedName>
        <fullName evidence="1">Amidohydrolase-related domain-containing protein</fullName>
    </recommendedName>
</protein>
<dbReference type="CDD" id="cd05325">
    <property type="entry name" value="carb_red_sniffer_like_SDR_c"/>
    <property type="match status" value="1"/>
</dbReference>
<dbReference type="GO" id="GO:0016616">
    <property type="term" value="F:oxidoreductase activity, acting on the CH-OH group of donors, NAD or NADP as acceptor"/>
    <property type="evidence" value="ECO:0007669"/>
    <property type="project" value="TreeGrafter"/>
</dbReference>
<gene>
    <name evidence="2" type="ORF">KVT40_001832</name>
</gene>
<dbReference type="Gene3D" id="3.40.50.720">
    <property type="entry name" value="NAD(P)-binding Rossmann-like Domain"/>
    <property type="match status" value="1"/>
</dbReference>
<evidence type="ECO:0000313" key="2">
    <source>
        <dbReference type="EMBL" id="KAG8630213.1"/>
    </source>
</evidence>
<dbReference type="SUPFAM" id="SSF51735">
    <property type="entry name" value="NAD(P)-binding Rossmann-fold domains"/>
    <property type="match status" value="1"/>
</dbReference>
<dbReference type="SUPFAM" id="SSF51338">
    <property type="entry name" value="Composite domain of metallo-dependent hydrolases"/>
    <property type="match status" value="1"/>
</dbReference>
<dbReference type="InterPro" id="IPR036291">
    <property type="entry name" value="NAD(P)-bd_dom_sf"/>
</dbReference>
<dbReference type="Gene3D" id="3.20.20.140">
    <property type="entry name" value="Metal-dependent hydrolases"/>
    <property type="match status" value="1"/>
</dbReference>
<organism evidence="2 3">
    <name type="scientific">Elsinoe batatas</name>
    <dbReference type="NCBI Taxonomy" id="2601811"/>
    <lineage>
        <taxon>Eukaryota</taxon>
        <taxon>Fungi</taxon>
        <taxon>Dikarya</taxon>
        <taxon>Ascomycota</taxon>
        <taxon>Pezizomycotina</taxon>
        <taxon>Dothideomycetes</taxon>
        <taxon>Dothideomycetidae</taxon>
        <taxon>Myriangiales</taxon>
        <taxon>Elsinoaceae</taxon>
        <taxon>Elsinoe</taxon>
    </lineage>
</organism>
<accession>A0A8K0L8S7</accession>
<evidence type="ECO:0000259" key="1">
    <source>
        <dbReference type="Pfam" id="PF01979"/>
    </source>
</evidence>
<name>A0A8K0L8S7_9PEZI</name>
<dbReference type="PANTHER" id="PTHR45458">
    <property type="entry name" value="SHORT-CHAIN DEHYDROGENASE/REDUCTASE SDR"/>
    <property type="match status" value="1"/>
</dbReference>
<dbReference type="InterPro" id="IPR052184">
    <property type="entry name" value="SDR_enzymes"/>
</dbReference>
<reference evidence="2" key="1">
    <citation type="submission" date="2021-07" db="EMBL/GenBank/DDBJ databases">
        <title>Elsinoe batatas strain:CRI-CJ2 Genome sequencing and assembly.</title>
        <authorList>
            <person name="Huang L."/>
        </authorList>
    </citation>
    <scope>NUCLEOTIDE SEQUENCE</scope>
    <source>
        <strain evidence="2">CRI-CJ2</strain>
    </source>
</reference>
<dbReference type="InterPro" id="IPR002347">
    <property type="entry name" value="SDR_fam"/>
</dbReference>
<dbReference type="Proteomes" id="UP000809789">
    <property type="component" value="Unassembled WGS sequence"/>
</dbReference>
<dbReference type="AlphaFoldDB" id="A0A8K0L8S7"/>
<comment type="caution">
    <text evidence="2">The sequence shown here is derived from an EMBL/GenBank/DDBJ whole genome shotgun (WGS) entry which is preliminary data.</text>
</comment>
<dbReference type="SUPFAM" id="SSF51556">
    <property type="entry name" value="Metallo-dependent hydrolases"/>
    <property type="match status" value="1"/>
</dbReference>
<sequence>MVTRLFENGTVITFDEGTQSVEVLPRASIQVEDDRIRTIEEDAGKLADISKRHDLEVINVEGRIICPGFVNTHVHSWQTVLRTLGPNVILASYFDWVSQMSPTVREAFTPEDIYISALEGYLEGLNAGVTSYVEHAHNNWNTDVVDYGYAAATDSGARVWWCYDISHREHFSEEVQWDKLRETSSKTNHDSTVLPGVALDSLAAAALSKPNGTLEPLIQNAKEMKLQAMTVHHVGSPWPQGNTSPSKLCDRNIHKAEVPVIFSHASSLTDADMQALRDHDLYTSITPESECHFGHGQISGKHISDQASLGIDTAWTFSGDMITQARLWLQIVRKQNYERTLATGLLPNANPMEVEQAFLLATRQGGKALRRDDIGVLKVGAKADIVIFNGDSPNMLGWSDPMAAIILHANAGDIEHVLVDGKFRKRDFKPVDGGAKLSWAAVKARFVEAARRIQPQLKTVPPLPDKLWGFGEFGHVEKVSTIRCAETMAVYVVTGTAKGLGLELTKQLSELPDSQVSKIFAITRSQPSSALQELIKKNSDRIENVIASLNDTASVEKAADAIKSKAGKVDVLINNAAMQEYSSDNKTATFTPELMNKMFDTNITGPHRVIRSFLPLLKAGSEKKVINISSTLGSVAWADGFALAPGQAYKISKSALHMLNKQYAIDHADEGFTFLCISPGWLKTDLTGGMGDFTVDVGAKGVIEHILNADKSKNGKFVNVHVPGHENDYGKYDGQEVPW</sequence>
<evidence type="ECO:0000313" key="3">
    <source>
        <dbReference type="Proteomes" id="UP000809789"/>
    </source>
</evidence>
<dbReference type="InterPro" id="IPR032466">
    <property type="entry name" value="Metal_Hydrolase"/>
</dbReference>
<dbReference type="OrthoDB" id="194468at2759"/>
<dbReference type="Pfam" id="PF01979">
    <property type="entry name" value="Amidohydro_1"/>
    <property type="match status" value="1"/>
</dbReference>
<keyword evidence="3" id="KW-1185">Reference proteome</keyword>
<dbReference type="InterPro" id="IPR011059">
    <property type="entry name" value="Metal-dep_hydrolase_composite"/>
</dbReference>
<dbReference type="PRINTS" id="PR00081">
    <property type="entry name" value="GDHRDH"/>
</dbReference>
<dbReference type="PANTHER" id="PTHR45458:SF1">
    <property type="entry name" value="SHORT CHAIN DEHYDROGENASE"/>
    <property type="match status" value="1"/>
</dbReference>
<dbReference type="Gene3D" id="2.30.40.10">
    <property type="entry name" value="Urease, subunit C, domain 1"/>
    <property type="match status" value="1"/>
</dbReference>
<proteinExistence type="predicted"/>
<dbReference type="EMBL" id="JAESVG020000002">
    <property type="protein sequence ID" value="KAG8630213.1"/>
    <property type="molecule type" value="Genomic_DNA"/>
</dbReference>
<dbReference type="GO" id="GO:0016810">
    <property type="term" value="F:hydrolase activity, acting on carbon-nitrogen (but not peptide) bonds"/>
    <property type="evidence" value="ECO:0007669"/>
    <property type="project" value="InterPro"/>
</dbReference>